<gene>
    <name evidence="6" type="ORF">HNR61_007453</name>
</gene>
<keyword evidence="7" id="KW-1185">Reference proteome</keyword>
<accession>A0A7W3LWT7</accession>
<evidence type="ECO:0000256" key="3">
    <source>
        <dbReference type="ARBA" id="ARBA00023002"/>
    </source>
</evidence>
<keyword evidence="1" id="KW-0285">Flavoprotein</keyword>
<dbReference type="GO" id="GO:0008726">
    <property type="term" value="F:alkanesulfonate monooxygenase activity"/>
    <property type="evidence" value="ECO:0007669"/>
    <property type="project" value="TreeGrafter"/>
</dbReference>
<dbReference type="GO" id="GO:0046306">
    <property type="term" value="P:alkanesulfonate catabolic process"/>
    <property type="evidence" value="ECO:0007669"/>
    <property type="project" value="TreeGrafter"/>
</dbReference>
<keyword evidence="4" id="KW-0503">Monooxygenase</keyword>
<sequence>MRDFRFGFNVFEVRSREEFAAYCRRAEEFGYDVALMPDHLGAPAPFPALVAAAEATERLRVGTFVLNAAFWNPHLLAREIATTDRLTGGRLEVGLGAGHMKWEFDAAGLPWWPFGERVGHLERTVEELAGVFGGPGYPEQEPLRSQYGMEVLRPVQRHGFGGHGPPLLVGGTGDTVLRLAARRADIVGLAGTQQVKGRPPGTFTIGTAGQAAERVAFIREHAGDRDPELNLMVQFVVVTDDRRGTAAQVAERLPNLSVEEVLETPYLLIGTVEQMAERLRENRERYGFTYITVQSPFLDAFAPVIGHLR</sequence>
<evidence type="ECO:0000259" key="5">
    <source>
        <dbReference type="Pfam" id="PF00296"/>
    </source>
</evidence>
<evidence type="ECO:0000256" key="1">
    <source>
        <dbReference type="ARBA" id="ARBA00022630"/>
    </source>
</evidence>
<dbReference type="Gene3D" id="3.20.20.30">
    <property type="entry name" value="Luciferase-like domain"/>
    <property type="match status" value="1"/>
</dbReference>
<keyword evidence="3" id="KW-0560">Oxidoreductase</keyword>
<dbReference type="PANTHER" id="PTHR42847">
    <property type="entry name" value="ALKANESULFONATE MONOOXYGENASE"/>
    <property type="match status" value="1"/>
</dbReference>
<dbReference type="Pfam" id="PF00296">
    <property type="entry name" value="Bac_luciferase"/>
    <property type="match status" value="1"/>
</dbReference>
<dbReference type="InterPro" id="IPR036661">
    <property type="entry name" value="Luciferase-like_sf"/>
</dbReference>
<dbReference type="InterPro" id="IPR011251">
    <property type="entry name" value="Luciferase-like_dom"/>
</dbReference>
<proteinExistence type="predicted"/>
<dbReference type="SUPFAM" id="SSF51679">
    <property type="entry name" value="Bacterial luciferase-like"/>
    <property type="match status" value="1"/>
</dbReference>
<organism evidence="6 7">
    <name type="scientific">Actinomadura namibiensis</name>
    <dbReference type="NCBI Taxonomy" id="182080"/>
    <lineage>
        <taxon>Bacteria</taxon>
        <taxon>Bacillati</taxon>
        <taxon>Actinomycetota</taxon>
        <taxon>Actinomycetes</taxon>
        <taxon>Streptosporangiales</taxon>
        <taxon>Thermomonosporaceae</taxon>
        <taxon>Actinomadura</taxon>
    </lineage>
</organism>
<keyword evidence="2" id="KW-0288">FMN</keyword>
<dbReference type="PANTHER" id="PTHR42847:SF4">
    <property type="entry name" value="ALKANESULFONATE MONOOXYGENASE-RELATED"/>
    <property type="match status" value="1"/>
</dbReference>
<dbReference type="NCBIfam" id="TIGR03621">
    <property type="entry name" value="F420_MSMEG_2516"/>
    <property type="match status" value="1"/>
</dbReference>
<evidence type="ECO:0000313" key="6">
    <source>
        <dbReference type="EMBL" id="MBA8955771.1"/>
    </source>
</evidence>
<dbReference type="EMBL" id="JACJIA010000013">
    <property type="protein sequence ID" value="MBA8955771.1"/>
    <property type="molecule type" value="Genomic_DNA"/>
</dbReference>
<reference evidence="6 7" key="1">
    <citation type="submission" date="2020-08" db="EMBL/GenBank/DDBJ databases">
        <title>Genomic Encyclopedia of Type Strains, Phase IV (KMG-IV): sequencing the most valuable type-strain genomes for metagenomic binning, comparative biology and taxonomic classification.</title>
        <authorList>
            <person name="Goeker M."/>
        </authorList>
    </citation>
    <scope>NUCLEOTIDE SEQUENCE [LARGE SCALE GENOMIC DNA]</scope>
    <source>
        <strain evidence="6 7">DSM 44197</strain>
    </source>
</reference>
<evidence type="ECO:0000256" key="2">
    <source>
        <dbReference type="ARBA" id="ARBA00022643"/>
    </source>
</evidence>
<evidence type="ECO:0000256" key="4">
    <source>
        <dbReference type="ARBA" id="ARBA00023033"/>
    </source>
</evidence>
<protein>
    <submittedName>
        <fullName evidence="6">Putative F420-dependent oxidoreductase</fullName>
    </submittedName>
</protein>
<feature type="domain" description="Luciferase-like" evidence="5">
    <location>
        <begin position="17"/>
        <end position="250"/>
    </location>
</feature>
<comment type="caution">
    <text evidence="6">The sequence shown here is derived from an EMBL/GenBank/DDBJ whole genome shotgun (WGS) entry which is preliminary data.</text>
</comment>
<dbReference type="RefSeq" id="WP_182847745.1">
    <property type="nucleotide sequence ID" value="NZ_BAAALP010000025.1"/>
</dbReference>
<name>A0A7W3LWT7_ACTNM</name>
<evidence type="ECO:0000313" key="7">
    <source>
        <dbReference type="Proteomes" id="UP000572680"/>
    </source>
</evidence>
<dbReference type="InterPro" id="IPR050172">
    <property type="entry name" value="SsuD_RutA_monooxygenase"/>
</dbReference>
<dbReference type="AlphaFoldDB" id="A0A7W3LWT7"/>
<dbReference type="Proteomes" id="UP000572680">
    <property type="component" value="Unassembled WGS sequence"/>
</dbReference>
<dbReference type="InterPro" id="IPR019923">
    <property type="entry name" value="Lucif-like_OxRdtase_MSMEG_2516"/>
</dbReference>